<proteinExistence type="predicted"/>
<dbReference type="PANTHER" id="PTHR46580">
    <property type="entry name" value="SENSOR KINASE-RELATED"/>
    <property type="match status" value="1"/>
</dbReference>
<dbReference type="Gene3D" id="2.130.10.130">
    <property type="entry name" value="Integrin alpha, N-terminal"/>
    <property type="match status" value="1"/>
</dbReference>
<sequence length="266" mass="28743">MAVADFNRDGRKDIVLLAELDIDLSTSQAITSGLINVIFNTPEGWKLSPATFPRGIYGDHVAVGDFDGNGLPDILAASHKAGNPFYVFLNEDKGQSFKPYVSDAFPAQSFVLGVAAGSLDGKKPDQIVMAVYQSLRPKEGEHYFSHALLAYRLADRPGKLLPEPKRTVVYVDQDEPINSFRDVAVGDLDGDGRSDVVGLRANGELLVILQKPDGDFLVEREKPGIPEASPSSVGIYRAGSKTLLVANFSDNGKAKGGVKVWEVARR</sequence>
<keyword evidence="1" id="KW-0732">Signal</keyword>
<gene>
    <name evidence="2" type="ORF">ENP06_00510</name>
</gene>
<dbReference type="PANTHER" id="PTHR46580:SF4">
    <property type="entry name" value="ATP_GTP-BINDING PROTEIN"/>
    <property type="match status" value="1"/>
</dbReference>
<comment type="caution">
    <text evidence="2">The sequence shown here is derived from an EMBL/GenBank/DDBJ whole genome shotgun (WGS) entry which is preliminary data.</text>
</comment>
<evidence type="ECO:0000313" key="2">
    <source>
        <dbReference type="EMBL" id="HEQ87879.1"/>
    </source>
</evidence>
<evidence type="ECO:0000256" key="1">
    <source>
        <dbReference type="ARBA" id="ARBA00022729"/>
    </source>
</evidence>
<accession>A0A7V2EEL8</accession>
<dbReference type="InterPro" id="IPR013517">
    <property type="entry name" value="FG-GAP"/>
</dbReference>
<dbReference type="Pfam" id="PF13517">
    <property type="entry name" value="FG-GAP_3"/>
    <property type="match status" value="1"/>
</dbReference>
<organism evidence="2">
    <name type="scientific">Thermoanaerobaculum aquaticum</name>
    <dbReference type="NCBI Taxonomy" id="1312852"/>
    <lineage>
        <taxon>Bacteria</taxon>
        <taxon>Pseudomonadati</taxon>
        <taxon>Acidobacteriota</taxon>
        <taxon>Thermoanaerobaculia</taxon>
        <taxon>Thermoanaerobaculales</taxon>
        <taxon>Thermoanaerobaculaceae</taxon>
        <taxon>Thermoanaerobaculum</taxon>
    </lineage>
</organism>
<dbReference type="InterPro" id="IPR028994">
    <property type="entry name" value="Integrin_alpha_N"/>
</dbReference>
<dbReference type="EMBL" id="DSHW01000039">
    <property type="protein sequence ID" value="HEQ87879.1"/>
    <property type="molecule type" value="Genomic_DNA"/>
</dbReference>
<dbReference type="SUPFAM" id="SSF69318">
    <property type="entry name" value="Integrin alpha N-terminal domain"/>
    <property type="match status" value="1"/>
</dbReference>
<protein>
    <submittedName>
        <fullName evidence="2">VCBS repeat-containing protein</fullName>
    </submittedName>
</protein>
<name>A0A7V2EEL8_9BACT</name>
<reference evidence="2" key="1">
    <citation type="journal article" date="2020" name="mSystems">
        <title>Genome- and Community-Level Interaction Insights into Carbon Utilization and Element Cycling Functions of Hydrothermarchaeota in Hydrothermal Sediment.</title>
        <authorList>
            <person name="Zhou Z."/>
            <person name="Liu Y."/>
            <person name="Xu W."/>
            <person name="Pan J."/>
            <person name="Luo Z.H."/>
            <person name="Li M."/>
        </authorList>
    </citation>
    <scope>NUCLEOTIDE SEQUENCE [LARGE SCALE GENOMIC DNA]</scope>
    <source>
        <strain evidence="2">SpSt-186</strain>
    </source>
</reference>
<dbReference type="AlphaFoldDB" id="A0A7V2EEL8"/>